<protein>
    <submittedName>
        <fullName evidence="6">Putative 12-oxophytodienoate reductase</fullName>
        <ecNumber evidence="6">1.3.1.42</ecNumber>
    </submittedName>
</protein>
<evidence type="ECO:0000259" key="5">
    <source>
        <dbReference type="Pfam" id="PF00724"/>
    </source>
</evidence>
<evidence type="ECO:0000313" key="6">
    <source>
        <dbReference type="EMBL" id="CUR62546.1"/>
    </source>
</evidence>
<dbReference type="InterPro" id="IPR001155">
    <property type="entry name" value="OxRdtase_FMN_N"/>
</dbReference>
<dbReference type="InterPro" id="IPR013785">
    <property type="entry name" value="Aldolase_TIM"/>
</dbReference>
<accession>A0A2P2CKR9</accession>
<evidence type="ECO:0000256" key="4">
    <source>
        <dbReference type="SAM" id="MobiDB-lite"/>
    </source>
</evidence>
<dbReference type="CDD" id="cd02933">
    <property type="entry name" value="OYE_like_FMN"/>
    <property type="match status" value="1"/>
</dbReference>
<dbReference type="GO" id="GO:0016629">
    <property type="term" value="F:12-oxophytodienoate reductase activity"/>
    <property type="evidence" value="ECO:0007669"/>
    <property type="project" value="UniProtKB-EC"/>
</dbReference>
<dbReference type="Pfam" id="PF00724">
    <property type="entry name" value="Oxidored_FMN"/>
    <property type="match status" value="1"/>
</dbReference>
<dbReference type="InterPro" id="IPR045247">
    <property type="entry name" value="Oye-like"/>
</dbReference>
<comment type="cofactor">
    <cofactor evidence="1">
        <name>FMN</name>
        <dbReference type="ChEBI" id="CHEBI:58210"/>
    </cofactor>
</comment>
<keyword evidence="3 6" id="KW-0560">Oxidoreductase</keyword>
<dbReference type="SUPFAM" id="SSF51395">
    <property type="entry name" value="FMN-linked oxidoreductases"/>
    <property type="match status" value="1"/>
</dbReference>
<proteinExistence type="inferred from homology"/>
<evidence type="ECO:0000256" key="2">
    <source>
        <dbReference type="ARBA" id="ARBA00005979"/>
    </source>
</evidence>
<reference evidence="6" key="1">
    <citation type="submission" date="2015-08" db="EMBL/GenBank/DDBJ databases">
        <authorList>
            <person name="Babu N.S."/>
            <person name="Beckwith C.J."/>
            <person name="Beseler K.G."/>
            <person name="Brison A."/>
            <person name="Carone J.V."/>
            <person name="Caskin T.P."/>
            <person name="Diamond M."/>
            <person name="Durham M.E."/>
            <person name="Foxe J.M."/>
            <person name="Go M."/>
            <person name="Henderson B.A."/>
            <person name="Jones I.B."/>
            <person name="McGettigan J.A."/>
            <person name="Micheletti S.J."/>
            <person name="Nasrallah M.E."/>
            <person name="Ortiz D."/>
            <person name="Piller C.R."/>
            <person name="Privatt S.R."/>
            <person name="Schneider S.L."/>
            <person name="Sharp S."/>
            <person name="Smith T.C."/>
            <person name="Stanton J.D."/>
            <person name="Ullery H.E."/>
            <person name="Wilson R.J."/>
            <person name="Serrano M.G."/>
            <person name="Buck G."/>
            <person name="Lee V."/>
            <person name="Wang Y."/>
            <person name="Carvalho R."/>
            <person name="Voegtly L."/>
            <person name="Shi R."/>
            <person name="Duckworth R."/>
            <person name="Johnson A."/>
            <person name="Loviza R."/>
            <person name="Walstead R."/>
            <person name="Shah Z."/>
            <person name="Kiflezghi M."/>
            <person name="Wade K."/>
            <person name="Ball S.L."/>
            <person name="Bradley K.W."/>
            <person name="Asai D.J."/>
            <person name="Bowman C.A."/>
            <person name="Russell D.A."/>
            <person name="Pope W.H."/>
            <person name="Jacobs-Sera D."/>
            <person name="Hendrix R.W."/>
            <person name="Hatfull G.F."/>
        </authorList>
    </citation>
    <scope>NUCLEOTIDE SEQUENCE</scope>
</reference>
<dbReference type="PANTHER" id="PTHR22893:SF91">
    <property type="entry name" value="NADPH DEHYDROGENASE 2-RELATED"/>
    <property type="match status" value="1"/>
</dbReference>
<feature type="region of interest" description="Disordered" evidence="4">
    <location>
        <begin position="341"/>
        <end position="362"/>
    </location>
</feature>
<dbReference type="EC" id="1.3.1.42" evidence="6"/>
<evidence type="ECO:0000256" key="1">
    <source>
        <dbReference type="ARBA" id="ARBA00001917"/>
    </source>
</evidence>
<dbReference type="Gene3D" id="3.20.20.70">
    <property type="entry name" value="Aldolase class I"/>
    <property type="match status" value="1"/>
</dbReference>
<feature type="domain" description="NADH:flavin oxidoreductase/NADH oxidase N-terminal" evidence="5">
    <location>
        <begin position="5"/>
        <end position="336"/>
    </location>
</feature>
<name>A0A2P2CKR9_9ZZZZ</name>
<sequence>MSHAFEPLSVGPWTLPQRFVMAPLTRNRAGAGNAPTGLNAEYYAQRAGAGLIITEGIAPSHVGQGYLNVPGLYTDEQVAGWRAVADAVHVRDGVVVAQLMHAGRIAHADNKDGVETVAPSAVQAPGEMVTADGAKPHDVPRAVEADEVADLVADFVTAARNAVAAGLDGVEVHAANGYLLHQFLDPTVNLRDDLYGGSPENRARFVVDVVTAVADAIGAERVGLRLSPGHQFNGIGEEIGPDLEATYRAVVDAVAPLGLAYLSLLASPLEPLEALVRDLRERFDGVVLLNDGFGAVTTLESVEELLATGIADAVVVGRPFLANPDLPVRWRAGAELNEPDPSTFYGGGAEGYTDYPTLDEAS</sequence>
<dbReference type="AlphaFoldDB" id="A0A2P2CKR9"/>
<comment type="similarity">
    <text evidence="2">Belongs to the NADH:flavin oxidoreductase/NADH oxidase family.</text>
</comment>
<dbReference type="GO" id="GO:0005829">
    <property type="term" value="C:cytosol"/>
    <property type="evidence" value="ECO:0007669"/>
    <property type="project" value="UniProtKB-ARBA"/>
</dbReference>
<evidence type="ECO:0000256" key="3">
    <source>
        <dbReference type="ARBA" id="ARBA00023002"/>
    </source>
</evidence>
<organism evidence="6">
    <name type="scientific">metagenome</name>
    <dbReference type="NCBI Taxonomy" id="256318"/>
    <lineage>
        <taxon>unclassified sequences</taxon>
        <taxon>metagenomes</taxon>
    </lineage>
</organism>
<dbReference type="GO" id="GO:0010181">
    <property type="term" value="F:FMN binding"/>
    <property type="evidence" value="ECO:0007669"/>
    <property type="project" value="InterPro"/>
</dbReference>
<dbReference type="EMBL" id="CZKB01000028">
    <property type="protein sequence ID" value="CUR62546.1"/>
    <property type="molecule type" value="Genomic_DNA"/>
</dbReference>
<dbReference type="PANTHER" id="PTHR22893">
    <property type="entry name" value="NADH OXIDOREDUCTASE-RELATED"/>
    <property type="match status" value="1"/>
</dbReference>
<dbReference type="FunFam" id="3.20.20.70:FF:000059">
    <property type="entry name" value="N-ethylmaleimide reductase, FMN-linked"/>
    <property type="match status" value="1"/>
</dbReference>
<gene>
    <name evidence="6" type="primary">opr</name>
    <name evidence="6" type="ORF">NOCA180190</name>
</gene>